<dbReference type="PANTHER" id="PTHR47505">
    <property type="entry name" value="DNA UTILIZATION PROTEIN YHGH"/>
    <property type="match status" value="1"/>
</dbReference>
<reference evidence="4 5" key="1">
    <citation type="submission" date="2024-09" db="EMBL/GenBank/DDBJ databases">
        <authorList>
            <person name="Sun Q."/>
            <person name="Mori K."/>
        </authorList>
    </citation>
    <scope>NUCLEOTIDE SEQUENCE [LARGE SCALE GENOMIC DNA]</scope>
    <source>
        <strain evidence="4 5">CCM 8677</strain>
    </source>
</reference>
<gene>
    <name evidence="4" type="ORF">ACFFJH_08375</name>
</gene>
<comment type="caution">
    <text evidence="4">The sequence shown here is derived from an EMBL/GenBank/DDBJ whole genome shotgun (WGS) entry which is preliminary data.</text>
</comment>
<sequence length="245" mass="27494">MWRNLLQPLLQSVLPNYCAICKDQSDNLICQQCQHDFFPKLSQRCHSCALPLPATSIRNPLCGACLKKRPHFDRTIVACNYVPPIDHLVLALKFAHHLGLARAFATELRNQISSLPQNTPQDTLPDLICPIPLGRQRLIARGFNQSLEIAKPLGADLGVPVHYDILLRTRDTLQQSSLHPDARHKNVRNAFTIPPAMSHLIHNKHIAIVDDVMTTGTTLNEAAKVLKRFGAKKVSNFVFARTIWV</sequence>
<dbReference type="Pfam" id="PF00156">
    <property type="entry name" value="Pribosyltran"/>
    <property type="match status" value="1"/>
</dbReference>
<dbReference type="EMBL" id="JBHLXJ010000009">
    <property type="protein sequence ID" value="MFC0349820.1"/>
    <property type="molecule type" value="Genomic_DNA"/>
</dbReference>
<dbReference type="CDD" id="cd06223">
    <property type="entry name" value="PRTases_typeI"/>
    <property type="match status" value="1"/>
</dbReference>
<evidence type="ECO:0000259" key="3">
    <source>
        <dbReference type="Pfam" id="PF18912"/>
    </source>
</evidence>
<dbReference type="Gene3D" id="3.40.50.2020">
    <property type="match status" value="1"/>
</dbReference>
<proteinExistence type="inferred from homology"/>
<dbReference type="PANTHER" id="PTHR47505:SF1">
    <property type="entry name" value="DNA UTILIZATION PROTEIN YHGH"/>
    <property type="match status" value="1"/>
</dbReference>
<dbReference type="InterPro" id="IPR051910">
    <property type="entry name" value="ComF/GntX_DNA_util-trans"/>
</dbReference>
<dbReference type="InterPro" id="IPR029057">
    <property type="entry name" value="PRTase-like"/>
</dbReference>
<accession>A0ABV6IDB9</accession>
<dbReference type="InterPro" id="IPR000836">
    <property type="entry name" value="PRTase_dom"/>
</dbReference>
<keyword evidence="5" id="KW-1185">Reference proteome</keyword>
<evidence type="ECO:0000256" key="1">
    <source>
        <dbReference type="ARBA" id="ARBA00008007"/>
    </source>
</evidence>
<dbReference type="Proteomes" id="UP001589844">
    <property type="component" value="Unassembled WGS sequence"/>
</dbReference>
<dbReference type="SUPFAM" id="SSF53271">
    <property type="entry name" value="PRTase-like"/>
    <property type="match status" value="1"/>
</dbReference>
<comment type="similarity">
    <text evidence="1">Belongs to the ComF/GntX family.</text>
</comment>
<dbReference type="RefSeq" id="WP_390211617.1">
    <property type="nucleotide sequence ID" value="NZ_JBHLXJ010000009.1"/>
</dbReference>
<evidence type="ECO:0000259" key="2">
    <source>
        <dbReference type="Pfam" id="PF00156"/>
    </source>
</evidence>
<organism evidence="4 5">
    <name type="scientific">Undibacterium danionis</name>
    <dbReference type="NCBI Taxonomy" id="1812100"/>
    <lineage>
        <taxon>Bacteria</taxon>
        <taxon>Pseudomonadati</taxon>
        <taxon>Pseudomonadota</taxon>
        <taxon>Betaproteobacteria</taxon>
        <taxon>Burkholderiales</taxon>
        <taxon>Oxalobacteraceae</taxon>
        <taxon>Undibacterium</taxon>
    </lineage>
</organism>
<dbReference type="Pfam" id="PF18912">
    <property type="entry name" value="DZR_2"/>
    <property type="match status" value="1"/>
</dbReference>
<name>A0ABV6IDB9_9BURK</name>
<evidence type="ECO:0000313" key="5">
    <source>
        <dbReference type="Proteomes" id="UP001589844"/>
    </source>
</evidence>
<protein>
    <submittedName>
        <fullName evidence="4">ComF family protein</fullName>
    </submittedName>
</protein>
<dbReference type="InterPro" id="IPR044005">
    <property type="entry name" value="DZR_2"/>
</dbReference>
<feature type="domain" description="Double zinc ribbon" evidence="3">
    <location>
        <begin position="9"/>
        <end position="66"/>
    </location>
</feature>
<feature type="domain" description="Phosphoribosyltransferase" evidence="2">
    <location>
        <begin position="177"/>
        <end position="239"/>
    </location>
</feature>
<evidence type="ECO:0000313" key="4">
    <source>
        <dbReference type="EMBL" id="MFC0349820.1"/>
    </source>
</evidence>